<keyword evidence="2" id="KW-1185">Reference proteome</keyword>
<dbReference type="OrthoDB" id="10499424at2759"/>
<name>A0A4Z1KI56_9HELO</name>
<evidence type="ECO:0000313" key="2">
    <source>
        <dbReference type="Proteomes" id="UP000297280"/>
    </source>
</evidence>
<protein>
    <submittedName>
        <fullName evidence="1">Uncharacterized protein</fullName>
    </submittedName>
</protein>
<organism evidence="1 2">
    <name type="scientific">Botrytis porri</name>
    <dbReference type="NCBI Taxonomy" id="87229"/>
    <lineage>
        <taxon>Eukaryota</taxon>
        <taxon>Fungi</taxon>
        <taxon>Dikarya</taxon>
        <taxon>Ascomycota</taxon>
        <taxon>Pezizomycotina</taxon>
        <taxon>Leotiomycetes</taxon>
        <taxon>Helotiales</taxon>
        <taxon>Sclerotiniaceae</taxon>
        <taxon>Botrytis</taxon>
    </lineage>
</organism>
<reference evidence="1 2" key="1">
    <citation type="submission" date="2017-12" db="EMBL/GenBank/DDBJ databases">
        <title>Comparative genomics of Botrytis spp.</title>
        <authorList>
            <person name="Valero-Jimenez C.A."/>
            <person name="Tapia P."/>
            <person name="Veloso J."/>
            <person name="Silva-Moreno E."/>
            <person name="Staats M."/>
            <person name="Valdes J.H."/>
            <person name="Van Kan J.A.L."/>
        </authorList>
    </citation>
    <scope>NUCLEOTIDE SEQUENCE [LARGE SCALE GENOMIC DNA]</scope>
    <source>
        <strain evidence="1 2">MUCL3349</strain>
    </source>
</reference>
<gene>
    <name evidence="1" type="ORF">BPOR_0365g00060</name>
</gene>
<dbReference type="AlphaFoldDB" id="A0A4Z1KI56"/>
<accession>A0A4Z1KI56</accession>
<evidence type="ECO:0000313" key="1">
    <source>
        <dbReference type="EMBL" id="TGO85773.1"/>
    </source>
</evidence>
<proteinExistence type="predicted"/>
<comment type="caution">
    <text evidence="1">The sequence shown here is derived from an EMBL/GenBank/DDBJ whole genome shotgun (WGS) entry which is preliminary data.</text>
</comment>
<sequence>MPILNLASISLTDLLALLSTNRRSVSMWSLKHGSRGSVGEYSKVGEFLKIEPTEDEPEIRNRGIPFLNELSVAGNAALYFRASTHRGSVRLAIVDCPRRKEAQRII</sequence>
<dbReference type="Proteomes" id="UP000297280">
    <property type="component" value="Unassembled WGS sequence"/>
</dbReference>
<dbReference type="EMBL" id="PQXO01000364">
    <property type="protein sequence ID" value="TGO85773.1"/>
    <property type="molecule type" value="Genomic_DNA"/>
</dbReference>